<dbReference type="InterPro" id="IPR051911">
    <property type="entry name" value="SDR_oxidoreductase"/>
</dbReference>
<evidence type="ECO:0000256" key="1">
    <source>
        <dbReference type="ARBA" id="ARBA00006484"/>
    </source>
</evidence>
<sequence>MASSNPKVWFVTGASSGFGRAVTEVMLQRGDNVVATLRKPAMLNDLANVYSQNRLLILPLDVTVPSEISTAFLKAREAFGRIDIVFNNAGLCIIGEAEGMPDDDAKLLFDTLFWGAANVTKEAVTTFRDFNQPPGGRLLQMSSRGVLRVIPGVAHYAAAYIQSTLESLSEGYAAELDPAWNIKITVIQPARFRTAAPWTNVLVPVHPAYSDPNLPSRQYRSIYPGAEHFSDGDIYKFAAQIHRLVQLEDPPFYLPLHRTALEAAKIKGQKLLQAVEDYGSWSDDVYLDEENCQGRA</sequence>
<dbReference type="Pfam" id="PF00106">
    <property type="entry name" value="adh_short"/>
    <property type="match status" value="1"/>
</dbReference>
<organism evidence="3 4">
    <name type="scientific">Suillus discolor</name>
    <dbReference type="NCBI Taxonomy" id="1912936"/>
    <lineage>
        <taxon>Eukaryota</taxon>
        <taxon>Fungi</taxon>
        <taxon>Dikarya</taxon>
        <taxon>Basidiomycota</taxon>
        <taxon>Agaricomycotina</taxon>
        <taxon>Agaricomycetes</taxon>
        <taxon>Agaricomycetidae</taxon>
        <taxon>Boletales</taxon>
        <taxon>Suillineae</taxon>
        <taxon>Suillaceae</taxon>
        <taxon>Suillus</taxon>
    </lineage>
</organism>
<reference evidence="3" key="1">
    <citation type="journal article" date="2020" name="New Phytol.">
        <title>Comparative genomics reveals dynamic genome evolution in host specialist ectomycorrhizal fungi.</title>
        <authorList>
            <person name="Lofgren L.A."/>
            <person name="Nguyen N.H."/>
            <person name="Vilgalys R."/>
            <person name="Ruytinx J."/>
            <person name="Liao H.L."/>
            <person name="Branco S."/>
            <person name="Kuo A."/>
            <person name="LaButti K."/>
            <person name="Lipzen A."/>
            <person name="Andreopoulos W."/>
            <person name="Pangilinan J."/>
            <person name="Riley R."/>
            <person name="Hundley H."/>
            <person name="Na H."/>
            <person name="Barry K."/>
            <person name="Grigoriev I.V."/>
            <person name="Stajich J.E."/>
            <person name="Kennedy P.G."/>
        </authorList>
    </citation>
    <scope>NUCLEOTIDE SEQUENCE</scope>
    <source>
        <strain evidence="3">FC423</strain>
    </source>
</reference>
<dbReference type="PRINTS" id="PR00081">
    <property type="entry name" value="GDHRDH"/>
</dbReference>
<keyword evidence="4" id="KW-1185">Reference proteome</keyword>
<dbReference type="InterPro" id="IPR036291">
    <property type="entry name" value="NAD(P)-bd_dom_sf"/>
</dbReference>
<dbReference type="Proteomes" id="UP000823399">
    <property type="component" value="Unassembled WGS sequence"/>
</dbReference>
<dbReference type="PANTHER" id="PTHR43976:SF16">
    <property type="entry name" value="SHORT-CHAIN DEHYDROGENASE_REDUCTASE FAMILY PROTEIN"/>
    <property type="match status" value="1"/>
</dbReference>
<proteinExistence type="inferred from homology"/>
<protein>
    <submittedName>
        <fullName evidence="3">NAD(P)-binding protein</fullName>
    </submittedName>
</protein>
<comment type="caution">
    <text evidence="3">The sequence shown here is derived from an EMBL/GenBank/DDBJ whole genome shotgun (WGS) entry which is preliminary data.</text>
</comment>
<accession>A0A9P7FEC1</accession>
<dbReference type="SUPFAM" id="SSF51735">
    <property type="entry name" value="NAD(P)-binding Rossmann-fold domains"/>
    <property type="match status" value="1"/>
</dbReference>
<dbReference type="AlphaFoldDB" id="A0A9P7FEC1"/>
<evidence type="ECO:0000313" key="3">
    <source>
        <dbReference type="EMBL" id="KAG2113926.1"/>
    </source>
</evidence>
<evidence type="ECO:0000256" key="2">
    <source>
        <dbReference type="ARBA" id="ARBA00023002"/>
    </source>
</evidence>
<dbReference type="EMBL" id="JABBWM010000011">
    <property type="protein sequence ID" value="KAG2113926.1"/>
    <property type="molecule type" value="Genomic_DNA"/>
</dbReference>
<keyword evidence="2" id="KW-0560">Oxidoreductase</keyword>
<dbReference type="GeneID" id="64693266"/>
<gene>
    <name evidence="3" type="ORF">F5147DRAFT_570754</name>
</gene>
<dbReference type="GO" id="GO:0016491">
    <property type="term" value="F:oxidoreductase activity"/>
    <property type="evidence" value="ECO:0007669"/>
    <property type="project" value="UniProtKB-KW"/>
</dbReference>
<dbReference type="RefSeq" id="XP_041296220.1">
    <property type="nucleotide sequence ID" value="XM_041431007.1"/>
</dbReference>
<comment type="similarity">
    <text evidence="1">Belongs to the short-chain dehydrogenases/reductases (SDR) family.</text>
</comment>
<dbReference type="InterPro" id="IPR002347">
    <property type="entry name" value="SDR_fam"/>
</dbReference>
<evidence type="ECO:0000313" key="4">
    <source>
        <dbReference type="Proteomes" id="UP000823399"/>
    </source>
</evidence>
<name>A0A9P7FEC1_9AGAM</name>
<dbReference type="OrthoDB" id="1274115at2759"/>
<dbReference type="Gene3D" id="3.40.50.720">
    <property type="entry name" value="NAD(P)-binding Rossmann-like Domain"/>
    <property type="match status" value="1"/>
</dbReference>
<dbReference type="PANTHER" id="PTHR43976">
    <property type="entry name" value="SHORT CHAIN DEHYDROGENASE"/>
    <property type="match status" value="1"/>
</dbReference>